<dbReference type="SUPFAM" id="SSF53901">
    <property type="entry name" value="Thiolase-like"/>
    <property type="match status" value="1"/>
</dbReference>
<reference evidence="2" key="1">
    <citation type="submission" date="2013-07" db="EMBL/GenBank/DDBJ databases">
        <title>Sub-species coevolution in mutualistic symbiosis.</title>
        <authorList>
            <person name="Murfin K."/>
            <person name="Klassen J."/>
            <person name="Lee M."/>
            <person name="Forst S."/>
            <person name="Stock P."/>
            <person name="Goodrich-Blair H."/>
        </authorList>
    </citation>
    <scope>NUCLEOTIDE SEQUENCE [LARGE SCALE GENOMIC DNA]</scope>
    <source>
        <strain evidence="2">Kraussei Quebec</strain>
    </source>
</reference>
<dbReference type="Gene3D" id="3.40.47.10">
    <property type="match status" value="2"/>
</dbReference>
<dbReference type="GO" id="GO:0006633">
    <property type="term" value="P:fatty acid biosynthetic process"/>
    <property type="evidence" value="ECO:0007669"/>
    <property type="project" value="InterPro"/>
</dbReference>
<sequence length="311" mass="34351">MYSFDYYQKAKLIAPQYLLGEQVLPYHEIVQWQQRAANFSMAPEPTLWGWGTVHKNSHSVAEMAVATAKKTLLSANVHHQDIDTLIFCSTYFPDRPNEHISLLREVACPLNLEHTEIIGVTLGRCTNLIKGLRLAQARIASGQSKQALVVTSDCIVNEEERMENFALFSDGAASCLVCIDSDPRPGFSIIANAEKQDLGQLSQGLSVELSKAVNQALFHDAQILISDVNRLFHTNVYLPICNLKEMQAGYQASQLYTNNIMRIGHCFAADPLINLIDAQAQGELPHGGLFQLAASVPGARASLLLQMDTEK</sequence>
<keyword evidence="3" id="KW-1185">Reference proteome</keyword>
<organism evidence="2 3">
    <name type="scientific">Xenorhabdus bovienii str. kraussei Quebec</name>
    <dbReference type="NCBI Taxonomy" id="1398203"/>
    <lineage>
        <taxon>Bacteria</taxon>
        <taxon>Pseudomonadati</taxon>
        <taxon>Pseudomonadota</taxon>
        <taxon>Gammaproteobacteria</taxon>
        <taxon>Enterobacterales</taxon>
        <taxon>Morganellaceae</taxon>
        <taxon>Xenorhabdus</taxon>
    </lineage>
</organism>
<dbReference type="InterPro" id="IPR013751">
    <property type="entry name" value="ACP_syn_III_N"/>
</dbReference>
<dbReference type="Proteomes" id="UP000028500">
    <property type="component" value="Unassembled WGS sequence"/>
</dbReference>
<dbReference type="OrthoDB" id="2636646at2"/>
<dbReference type="AlphaFoldDB" id="A0A077PIR6"/>
<evidence type="ECO:0000259" key="1">
    <source>
        <dbReference type="Pfam" id="PF08545"/>
    </source>
</evidence>
<evidence type="ECO:0000313" key="3">
    <source>
        <dbReference type="Proteomes" id="UP000028500"/>
    </source>
</evidence>
<dbReference type="Pfam" id="PF08545">
    <property type="entry name" value="ACP_syn_III"/>
    <property type="match status" value="1"/>
</dbReference>
<proteinExistence type="predicted"/>
<dbReference type="PANTHER" id="PTHR34069">
    <property type="entry name" value="3-OXOACYL-[ACYL-CARRIER-PROTEIN] SYNTHASE 3"/>
    <property type="match status" value="1"/>
</dbReference>
<dbReference type="RefSeq" id="WP_038250425.1">
    <property type="nucleotide sequence ID" value="NZ_CAWLZI010000265.1"/>
</dbReference>
<dbReference type="PANTHER" id="PTHR34069:SF2">
    <property type="entry name" value="BETA-KETOACYL-[ACYL-CARRIER-PROTEIN] SYNTHASE III"/>
    <property type="match status" value="1"/>
</dbReference>
<name>A0A077PIR6_XENBV</name>
<feature type="domain" description="Beta-ketoacyl-[acyl-carrier-protein] synthase III N-terminal" evidence="1">
    <location>
        <begin position="124"/>
        <end position="180"/>
    </location>
</feature>
<dbReference type="GO" id="GO:0004315">
    <property type="term" value="F:3-oxoacyl-[acyl-carrier-protein] synthase activity"/>
    <property type="evidence" value="ECO:0007669"/>
    <property type="project" value="InterPro"/>
</dbReference>
<dbReference type="EMBL" id="CBSY010000206">
    <property type="protein sequence ID" value="CDH20933.1"/>
    <property type="molecule type" value="Genomic_DNA"/>
</dbReference>
<dbReference type="InterPro" id="IPR016039">
    <property type="entry name" value="Thiolase-like"/>
</dbReference>
<dbReference type="GO" id="GO:0044550">
    <property type="term" value="P:secondary metabolite biosynthetic process"/>
    <property type="evidence" value="ECO:0007669"/>
    <property type="project" value="TreeGrafter"/>
</dbReference>
<protein>
    <submittedName>
        <fullName evidence="2">3-Oxoacyl-(Acyl-carrier-protein (ACP)) synthase III</fullName>
    </submittedName>
</protein>
<dbReference type="HOGENOM" id="CLU_806350_0_0_6"/>
<comment type="caution">
    <text evidence="2">The sequence shown here is derived from an EMBL/GenBank/DDBJ whole genome shotgun (WGS) entry which is preliminary data.</text>
</comment>
<accession>A0A077PIR6</accession>
<evidence type="ECO:0000313" key="2">
    <source>
        <dbReference type="EMBL" id="CDH20933.1"/>
    </source>
</evidence>
<gene>
    <name evidence="2" type="ORF">XBKQ1_2840016</name>
</gene>